<evidence type="ECO:0000256" key="1">
    <source>
        <dbReference type="SAM" id="MobiDB-lite"/>
    </source>
</evidence>
<keyword evidence="3" id="KW-1185">Reference proteome</keyword>
<reference evidence="2 3" key="1">
    <citation type="submission" date="2023-03" db="EMBL/GenBank/DDBJ databases">
        <title>Draft genome sequence of type strain Streptomyces ferralitis JCM 14344.</title>
        <authorList>
            <person name="Klaysubun C."/>
            <person name="Duangmal K."/>
        </authorList>
    </citation>
    <scope>NUCLEOTIDE SEQUENCE [LARGE SCALE GENOMIC DNA]</scope>
    <source>
        <strain evidence="2 3">JCM 14344</strain>
    </source>
</reference>
<dbReference type="EMBL" id="JARHTQ010000072">
    <property type="protein sequence ID" value="MDF2261594.1"/>
    <property type="molecule type" value="Genomic_DNA"/>
</dbReference>
<evidence type="ECO:0000313" key="3">
    <source>
        <dbReference type="Proteomes" id="UP001220022"/>
    </source>
</evidence>
<proteinExistence type="predicted"/>
<comment type="caution">
    <text evidence="2">The sequence shown here is derived from an EMBL/GenBank/DDBJ whole genome shotgun (WGS) entry which is preliminary data.</text>
</comment>
<sequence length="74" mass="8162">MEEIRDNLIARIAEAEREGWLGEVEGLQVSLAGAEEKLVQLDRRPASHGTVDLGIPTITSRGSIPRQPLPPEEY</sequence>
<evidence type="ECO:0000313" key="2">
    <source>
        <dbReference type="EMBL" id="MDF2261594.1"/>
    </source>
</evidence>
<accession>A0ABT5ZCT7</accession>
<feature type="region of interest" description="Disordered" evidence="1">
    <location>
        <begin position="43"/>
        <end position="74"/>
    </location>
</feature>
<dbReference type="RefSeq" id="WP_275823392.1">
    <property type="nucleotide sequence ID" value="NZ_BAAANM010000063.1"/>
</dbReference>
<name>A0ABT5ZCT7_9ACTN</name>
<gene>
    <name evidence="2" type="ORF">P2L57_39540</name>
</gene>
<protein>
    <submittedName>
        <fullName evidence="2">Uncharacterized protein</fullName>
    </submittedName>
</protein>
<organism evidence="2 3">
    <name type="scientific">Streptantibioticus ferralitis</name>
    <dbReference type="NCBI Taxonomy" id="236510"/>
    <lineage>
        <taxon>Bacteria</taxon>
        <taxon>Bacillati</taxon>
        <taxon>Actinomycetota</taxon>
        <taxon>Actinomycetes</taxon>
        <taxon>Kitasatosporales</taxon>
        <taxon>Streptomycetaceae</taxon>
        <taxon>Streptantibioticus</taxon>
    </lineage>
</organism>
<dbReference type="Proteomes" id="UP001220022">
    <property type="component" value="Unassembled WGS sequence"/>
</dbReference>